<keyword evidence="2" id="KW-0732">Signal</keyword>
<name>A0A8H6Z938_9AGAR</name>
<feature type="transmembrane region" description="Helical" evidence="1">
    <location>
        <begin position="324"/>
        <end position="341"/>
    </location>
</feature>
<protein>
    <submittedName>
        <fullName evidence="3">Uncharacterized protein</fullName>
    </submittedName>
</protein>
<keyword evidence="4" id="KW-1185">Reference proteome</keyword>
<reference evidence="3" key="1">
    <citation type="submission" date="2020-05" db="EMBL/GenBank/DDBJ databases">
        <title>Mycena genomes resolve the evolution of fungal bioluminescence.</title>
        <authorList>
            <person name="Tsai I.J."/>
        </authorList>
    </citation>
    <scope>NUCLEOTIDE SEQUENCE</scope>
    <source>
        <strain evidence="3">160909Yilan</strain>
    </source>
</reference>
<organism evidence="3 4">
    <name type="scientific">Mycena sanguinolenta</name>
    <dbReference type="NCBI Taxonomy" id="230812"/>
    <lineage>
        <taxon>Eukaryota</taxon>
        <taxon>Fungi</taxon>
        <taxon>Dikarya</taxon>
        <taxon>Basidiomycota</taxon>
        <taxon>Agaricomycotina</taxon>
        <taxon>Agaricomycetes</taxon>
        <taxon>Agaricomycetidae</taxon>
        <taxon>Agaricales</taxon>
        <taxon>Marasmiineae</taxon>
        <taxon>Mycenaceae</taxon>
        <taxon>Mycena</taxon>
    </lineage>
</organism>
<feature type="transmembrane region" description="Helical" evidence="1">
    <location>
        <begin position="195"/>
        <end position="214"/>
    </location>
</feature>
<evidence type="ECO:0000256" key="1">
    <source>
        <dbReference type="SAM" id="Phobius"/>
    </source>
</evidence>
<keyword evidence="1" id="KW-0472">Membrane</keyword>
<evidence type="ECO:0000256" key="2">
    <source>
        <dbReference type="SAM" id="SignalP"/>
    </source>
</evidence>
<feature type="transmembrane region" description="Helical" evidence="1">
    <location>
        <begin position="153"/>
        <end position="174"/>
    </location>
</feature>
<feature type="transmembrane region" description="Helical" evidence="1">
    <location>
        <begin position="353"/>
        <end position="378"/>
    </location>
</feature>
<accession>A0A8H6Z938</accession>
<evidence type="ECO:0000313" key="3">
    <source>
        <dbReference type="EMBL" id="KAF7373202.1"/>
    </source>
</evidence>
<dbReference type="OrthoDB" id="3234297at2759"/>
<dbReference type="EMBL" id="JACAZH010000003">
    <property type="protein sequence ID" value="KAF7373202.1"/>
    <property type="molecule type" value="Genomic_DNA"/>
</dbReference>
<gene>
    <name evidence="3" type="ORF">MSAN_00528800</name>
</gene>
<sequence>MSKLRLPLFLYFLFVSCQVVSASYSSSSSSIYTRDGNFSTLTSATFTFARPSSSHDPNFSNWVTVVCLDPQNMDVDECSMPGFWRCPNTDVSGILVRVSAYLANLLLGIVIMYDPNKASGGVWAQLLTVYSLLTSAMIAIYTTGLTRFHASMTLLLVLSPLSFALGVYAILGFFGRHHRLDSILSSRREHLVPRLVVIGFWLFAIAAVVITSTSSDTHFTPPPPCDTVLDKGRFAAAMYSLTSIPYVGVAFVVLEFVLLYEDRYTSKRVLGIVLIPLFLLGAALVVAVINSRGSLNAQVRMANLNSRSKRFWAYWKLFGARYPFLHFCGVFFIPMIYWVILNELRLFNTADNVFTISFGQVLAVFVVLQPLVQVLMMIPRLGGWVSNLAPIRLITGSQREFTPIPLELQEGNPEMVSLRSWDKFWGQ</sequence>
<feature type="chain" id="PRO_5034520303" evidence="2">
    <location>
        <begin position="23"/>
        <end position="427"/>
    </location>
</feature>
<feature type="transmembrane region" description="Helical" evidence="1">
    <location>
        <begin position="234"/>
        <end position="257"/>
    </location>
</feature>
<dbReference type="PROSITE" id="PS51257">
    <property type="entry name" value="PROKAR_LIPOPROTEIN"/>
    <property type="match status" value="1"/>
</dbReference>
<feature type="transmembrane region" description="Helical" evidence="1">
    <location>
        <begin position="269"/>
        <end position="289"/>
    </location>
</feature>
<comment type="caution">
    <text evidence="3">The sequence shown here is derived from an EMBL/GenBank/DDBJ whole genome shotgun (WGS) entry which is preliminary data.</text>
</comment>
<feature type="signal peptide" evidence="2">
    <location>
        <begin position="1"/>
        <end position="22"/>
    </location>
</feature>
<feature type="transmembrane region" description="Helical" evidence="1">
    <location>
        <begin position="120"/>
        <end position="141"/>
    </location>
</feature>
<keyword evidence="1" id="KW-1133">Transmembrane helix</keyword>
<dbReference type="Proteomes" id="UP000623467">
    <property type="component" value="Unassembled WGS sequence"/>
</dbReference>
<dbReference type="AlphaFoldDB" id="A0A8H6Z938"/>
<feature type="transmembrane region" description="Helical" evidence="1">
    <location>
        <begin position="94"/>
        <end position="113"/>
    </location>
</feature>
<evidence type="ECO:0000313" key="4">
    <source>
        <dbReference type="Proteomes" id="UP000623467"/>
    </source>
</evidence>
<proteinExistence type="predicted"/>
<keyword evidence="1" id="KW-0812">Transmembrane</keyword>